<reference evidence="1" key="1">
    <citation type="journal article" date="2019" name="PLoS Negl. Trop. Dis.">
        <title>Revisiting the worldwide diversity of Leptospira species in the environment.</title>
        <authorList>
            <person name="Vincent A.T."/>
            <person name="Schiettekatte O."/>
            <person name="Bourhy P."/>
            <person name="Veyrier F.J."/>
            <person name="Picardeau M."/>
        </authorList>
    </citation>
    <scope>NUCLEOTIDE SEQUENCE [LARGE SCALE GENOMIC DNA]</scope>
    <source>
        <strain evidence="1">201800287</strain>
    </source>
</reference>
<dbReference type="GO" id="GO:0006508">
    <property type="term" value="P:proteolysis"/>
    <property type="evidence" value="ECO:0007669"/>
    <property type="project" value="UniProtKB-KW"/>
</dbReference>
<dbReference type="InterPro" id="IPR009003">
    <property type="entry name" value="Peptidase_S1_PA"/>
</dbReference>
<evidence type="ECO:0000313" key="1">
    <source>
        <dbReference type="EMBL" id="TGK78911.1"/>
    </source>
</evidence>
<dbReference type="Gene3D" id="2.40.10.10">
    <property type="entry name" value="Trypsin-like serine proteases"/>
    <property type="match status" value="1"/>
</dbReference>
<gene>
    <name evidence="1" type="ORF">EHQ24_15270</name>
</gene>
<dbReference type="InterPro" id="IPR043504">
    <property type="entry name" value="Peptidase_S1_PA_chymotrypsin"/>
</dbReference>
<dbReference type="RefSeq" id="WP_135602502.1">
    <property type="nucleotide sequence ID" value="NZ_RQFK01000028.1"/>
</dbReference>
<dbReference type="Proteomes" id="UP000298009">
    <property type="component" value="Unassembled WGS sequence"/>
</dbReference>
<dbReference type="OrthoDB" id="321158at2"/>
<organism evidence="1 2">
    <name type="scientific">Leptospira noumeaensis</name>
    <dbReference type="NCBI Taxonomy" id="2484964"/>
    <lineage>
        <taxon>Bacteria</taxon>
        <taxon>Pseudomonadati</taxon>
        <taxon>Spirochaetota</taxon>
        <taxon>Spirochaetia</taxon>
        <taxon>Leptospirales</taxon>
        <taxon>Leptospiraceae</taxon>
        <taxon>Leptospira</taxon>
    </lineage>
</organism>
<protein>
    <submittedName>
        <fullName evidence="1">Serine protease</fullName>
    </submittedName>
</protein>
<dbReference type="AlphaFoldDB" id="A0A4R9I0T6"/>
<proteinExistence type="predicted"/>
<accession>A0A4R9I0T6</accession>
<comment type="caution">
    <text evidence="1">The sequence shown here is derived from an EMBL/GenBank/DDBJ whole genome shotgun (WGS) entry which is preliminary data.</text>
</comment>
<keyword evidence="2" id="KW-1185">Reference proteome</keyword>
<dbReference type="SUPFAM" id="SSF50494">
    <property type="entry name" value="Trypsin-like serine proteases"/>
    <property type="match status" value="1"/>
</dbReference>
<keyword evidence="1" id="KW-0645">Protease</keyword>
<keyword evidence="1" id="KW-0378">Hydrolase</keyword>
<sequence length="72" mass="8172">MKAILPFYFSFILSLCFSCKLDSKNPNQNIFTNYVSRTVSISIENKDLLGKKRWTGSGFLISKDGYVLTCAH</sequence>
<dbReference type="EMBL" id="RQFK01000028">
    <property type="protein sequence ID" value="TGK78911.1"/>
    <property type="molecule type" value="Genomic_DNA"/>
</dbReference>
<name>A0A4R9I0T6_9LEPT</name>
<dbReference type="GO" id="GO:0008233">
    <property type="term" value="F:peptidase activity"/>
    <property type="evidence" value="ECO:0007669"/>
    <property type="project" value="UniProtKB-KW"/>
</dbReference>
<evidence type="ECO:0000313" key="2">
    <source>
        <dbReference type="Proteomes" id="UP000298009"/>
    </source>
</evidence>